<evidence type="ECO:0000313" key="7">
    <source>
        <dbReference type="Proteomes" id="UP000605086"/>
    </source>
</evidence>
<dbReference type="InterPro" id="IPR032783">
    <property type="entry name" value="AraC_lig"/>
</dbReference>
<dbReference type="SUPFAM" id="SSF51215">
    <property type="entry name" value="Regulatory protein AraC"/>
    <property type="match status" value="1"/>
</dbReference>
<organism evidence="6 7">
    <name type="scientific">Azospirillum melinis</name>
    <dbReference type="NCBI Taxonomy" id="328839"/>
    <lineage>
        <taxon>Bacteria</taxon>
        <taxon>Pseudomonadati</taxon>
        <taxon>Pseudomonadota</taxon>
        <taxon>Alphaproteobacteria</taxon>
        <taxon>Rhodospirillales</taxon>
        <taxon>Azospirillaceae</taxon>
        <taxon>Azospirillum</taxon>
    </lineage>
</organism>
<proteinExistence type="predicted"/>
<keyword evidence="2" id="KW-0238">DNA-binding</keyword>
<evidence type="ECO:0000256" key="2">
    <source>
        <dbReference type="ARBA" id="ARBA00023125"/>
    </source>
</evidence>
<keyword evidence="4" id="KW-0804">Transcription</keyword>
<name>A0ABX2K3R0_9PROT</name>
<dbReference type="Proteomes" id="UP000605086">
    <property type="component" value="Unassembled WGS sequence"/>
</dbReference>
<dbReference type="SUPFAM" id="SSF46689">
    <property type="entry name" value="Homeodomain-like"/>
    <property type="match status" value="2"/>
</dbReference>
<evidence type="ECO:0000256" key="4">
    <source>
        <dbReference type="ARBA" id="ARBA00023163"/>
    </source>
</evidence>
<dbReference type="InterPro" id="IPR037923">
    <property type="entry name" value="HTH-like"/>
</dbReference>
<dbReference type="RefSeq" id="WP_174469303.1">
    <property type="nucleotide sequence ID" value="NZ_JAGINN010000003.1"/>
</dbReference>
<gene>
    <name evidence="6" type="ORF">GBZ48_01190</name>
</gene>
<protein>
    <submittedName>
        <fullName evidence="6">Helix-turn-helix domain-containing protein</fullName>
    </submittedName>
</protein>
<keyword evidence="1" id="KW-0805">Transcription regulation</keyword>
<dbReference type="PANTHER" id="PTHR46796">
    <property type="entry name" value="HTH-TYPE TRANSCRIPTIONAL ACTIVATOR RHAS-RELATED"/>
    <property type="match status" value="1"/>
</dbReference>
<dbReference type="PROSITE" id="PS01124">
    <property type="entry name" value="HTH_ARAC_FAMILY_2"/>
    <property type="match status" value="1"/>
</dbReference>
<keyword evidence="7" id="KW-1185">Reference proteome</keyword>
<dbReference type="InterPro" id="IPR018060">
    <property type="entry name" value="HTH_AraC"/>
</dbReference>
<evidence type="ECO:0000256" key="3">
    <source>
        <dbReference type="ARBA" id="ARBA00023159"/>
    </source>
</evidence>
<dbReference type="Pfam" id="PF12852">
    <property type="entry name" value="Cupin_6"/>
    <property type="match status" value="1"/>
</dbReference>
<dbReference type="InterPro" id="IPR050204">
    <property type="entry name" value="AraC_XylS_family_regulators"/>
</dbReference>
<dbReference type="Pfam" id="PF12833">
    <property type="entry name" value="HTH_18"/>
    <property type="match status" value="1"/>
</dbReference>
<dbReference type="InterPro" id="IPR009057">
    <property type="entry name" value="Homeodomain-like_sf"/>
</dbReference>
<sequence>MPYRPKFLIESLDMPISVPRQSSAPPSRDAVSELLLGMRLYGVKYRRLQFAPPFGLRFGGDEGRAQFHFIACGTAVLRGRTGLLHELHAGDAVLLPRGGVHDLVSDADGQGLDLGSFDEAALCETVGSIKSCPADTCRSKDTVIFSGCMEFDLGAMHPLIGLMPEMMLVGTLLDRYPEILPMLEAMEREARTERAGFAGILARLADVVSAFIVRGWVECGCGDARGWVEALRDPRLGRVIAALHRDPGRDWTVAQLAAEMGSSRSVFAERFLAVTGMTPLQYVTELRMRLAAQWIGRENMPIETAAYRLGYGSQAAFSRAFKRVTGQPPGAARNRSPGPSI</sequence>
<accession>A0ABX2K3R0</accession>
<comment type="caution">
    <text evidence="6">The sequence shown here is derived from an EMBL/GenBank/DDBJ whole genome shotgun (WGS) entry which is preliminary data.</text>
</comment>
<dbReference type="SMART" id="SM00342">
    <property type="entry name" value="HTH_ARAC"/>
    <property type="match status" value="1"/>
</dbReference>
<dbReference type="InterPro" id="IPR018062">
    <property type="entry name" value="HTH_AraC-typ_CS"/>
</dbReference>
<evidence type="ECO:0000256" key="1">
    <source>
        <dbReference type="ARBA" id="ARBA00023015"/>
    </source>
</evidence>
<keyword evidence="3" id="KW-0010">Activator</keyword>
<evidence type="ECO:0000259" key="5">
    <source>
        <dbReference type="PROSITE" id="PS01124"/>
    </source>
</evidence>
<feature type="domain" description="HTH araC/xylS-type" evidence="5">
    <location>
        <begin position="237"/>
        <end position="335"/>
    </location>
</feature>
<dbReference type="PROSITE" id="PS00041">
    <property type="entry name" value="HTH_ARAC_FAMILY_1"/>
    <property type="match status" value="1"/>
</dbReference>
<dbReference type="EMBL" id="WHOS01000001">
    <property type="protein sequence ID" value="NUA97888.1"/>
    <property type="molecule type" value="Genomic_DNA"/>
</dbReference>
<dbReference type="PANTHER" id="PTHR46796:SF7">
    <property type="entry name" value="ARAC FAMILY TRANSCRIPTIONAL REGULATOR"/>
    <property type="match status" value="1"/>
</dbReference>
<dbReference type="Gene3D" id="1.10.10.60">
    <property type="entry name" value="Homeodomain-like"/>
    <property type="match status" value="2"/>
</dbReference>
<evidence type="ECO:0000313" key="6">
    <source>
        <dbReference type="EMBL" id="NUA97888.1"/>
    </source>
</evidence>
<reference evidence="6 7" key="1">
    <citation type="submission" date="2019-10" db="EMBL/GenBank/DDBJ databases">
        <title>Genome sequence of Azospirillum melinis.</title>
        <authorList>
            <person name="Ambrosini A."/>
            <person name="Sant'Anna F.H."/>
            <person name="Cassan F.D."/>
            <person name="Souza E.M."/>
            <person name="Passaglia L.M.P."/>
        </authorList>
    </citation>
    <scope>NUCLEOTIDE SEQUENCE [LARGE SCALE GENOMIC DNA]</scope>
    <source>
        <strain evidence="6 7">TMCY0552</strain>
    </source>
</reference>